<dbReference type="InterPro" id="IPR004327">
    <property type="entry name" value="Phstyr_phstse_ac"/>
</dbReference>
<dbReference type="Gene3D" id="1.20.120.1150">
    <property type="match status" value="1"/>
</dbReference>
<protein>
    <recommendedName>
        <fullName evidence="7">Serine/threonine-protein phosphatase 2A activator</fullName>
        <ecNumber evidence="7">5.2.1.8</ecNumber>
    </recommendedName>
    <alternativeName>
        <fullName evidence="7">Phosphotyrosyl phosphatase activator</fullName>
    </alternativeName>
</protein>
<comment type="similarity">
    <text evidence="3 7">Belongs to the PTPA-type PPIase family.</text>
</comment>
<dbReference type="GO" id="GO:0007052">
    <property type="term" value="P:mitotic spindle organization"/>
    <property type="evidence" value="ECO:0007669"/>
    <property type="project" value="TreeGrafter"/>
</dbReference>
<evidence type="ECO:0000256" key="7">
    <source>
        <dbReference type="RuleBase" id="RU361210"/>
    </source>
</evidence>
<dbReference type="Proteomes" id="UP001165160">
    <property type="component" value="Unassembled WGS sequence"/>
</dbReference>
<keyword evidence="5 7" id="KW-0697">Rotamase</keyword>
<evidence type="ECO:0000256" key="4">
    <source>
        <dbReference type="ARBA" id="ARBA00022490"/>
    </source>
</evidence>
<gene>
    <name evidence="9" type="ORF">TrVE_jg13707</name>
</gene>
<dbReference type="InterPro" id="IPR043170">
    <property type="entry name" value="PTPA_C_lid"/>
</dbReference>
<comment type="caution">
    <text evidence="9">The sequence shown here is derived from an EMBL/GenBank/DDBJ whole genome shotgun (WGS) entry which is preliminary data.</text>
</comment>
<comment type="catalytic activity">
    <reaction evidence="1 7">
        <text>[protein]-peptidylproline (omega=180) = [protein]-peptidylproline (omega=0)</text>
        <dbReference type="Rhea" id="RHEA:16237"/>
        <dbReference type="Rhea" id="RHEA-COMP:10747"/>
        <dbReference type="Rhea" id="RHEA-COMP:10748"/>
        <dbReference type="ChEBI" id="CHEBI:83833"/>
        <dbReference type="ChEBI" id="CHEBI:83834"/>
        <dbReference type="EC" id="5.2.1.8"/>
    </reaction>
</comment>
<dbReference type="GO" id="GO:0003755">
    <property type="term" value="F:peptidyl-prolyl cis-trans isomerase activity"/>
    <property type="evidence" value="ECO:0007669"/>
    <property type="project" value="UniProtKB-KW"/>
</dbReference>
<dbReference type="GO" id="GO:0008160">
    <property type="term" value="F:protein tyrosine phosphatase activator activity"/>
    <property type="evidence" value="ECO:0007669"/>
    <property type="project" value="TreeGrafter"/>
</dbReference>
<dbReference type="SUPFAM" id="SSF140984">
    <property type="entry name" value="PTPA-like"/>
    <property type="match status" value="1"/>
</dbReference>
<keyword evidence="4 7" id="KW-0963">Cytoplasm</keyword>
<comment type="subcellular location">
    <subcellularLocation>
        <location evidence="2 7">Cytoplasm</location>
    </subcellularLocation>
</comment>
<dbReference type="PANTHER" id="PTHR10012">
    <property type="entry name" value="SERINE/THREONINE-PROTEIN PHOSPHATASE 2A REGULATORY SUBUNIT B"/>
    <property type="match status" value="1"/>
</dbReference>
<dbReference type="GO" id="GO:0000159">
    <property type="term" value="C:protein phosphatase type 2A complex"/>
    <property type="evidence" value="ECO:0007669"/>
    <property type="project" value="TreeGrafter"/>
</dbReference>
<evidence type="ECO:0000256" key="1">
    <source>
        <dbReference type="ARBA" id="ARBA00000971"/>
    </source>
</evidence>
<sequence length="350" mass="39173">MVERITEALTMFPTADADPNPIAERTVTVLKTLQKSVEDFPVTSRPVRFGSPQFREWHTHLSDNISTYLSHIISNAPLTSPPSSELPSSHLELRSHLLISFGHPTRLDYGTGHELSFLIFLILVLPPLSPPQLSSAINDIFSAYYGLTQTLQLTYNLEPAGSHGVWGLDDYYCLSYLFGSSLLCSTTSSPSDVLSESWREDNTSNLYVGRIRFVMELKSRAPFCEHSPMLHSLTGVESWEKVRGGMLKLWKGEVLDKFVVVQHLVFGETFKCTWHVEEQFRIKDNFVGDKFINREGGEISGSFFPPAGRAPWAVGGGPPVPVTRAPWADERKEEGKEEGGFEQTKAPWAK</sequence>
<feature type="region of interest" description="Disordered" evidence="8">
    <location>
        <begin position="314"/>
        <end position="350"/>
    </location>
</feature>
<name>A0A9W7BLQ4_9STRA</name>
<dbReference type="AlphaFoldDB" id="A0A9W7BLQ4"/>
<evidence type="ECO:0000313" key="10">
    <source>
        <dbReference type="Proteomes" id="UP001165160"/>
    </source>
</evidence>
<proteinExistence type="inferred from homology"/>
<evidence type="ECO:0000256" key="6">
    <source>
        <dbReference type="ARBA" id="ARBA00023235"/>
    </source>
</evidence>
<reference evidence="10" key="1">
    <citation type="journal article" date="2023" name="Commun. Biol.">
        <title>Genome analysis of Parmales, the sister group of diatoms, reveals the evolutionary specialization of diatoms from phago-mixotrophs to photoautotrophs.</title>
        <authorList>
            <person name="Ban H."/>
            <person name="Sato S."/>
            <person name="Yoshikawa S."/>
            <person name="Yamada K."/>
            <person name="Nakamura Y."/>
            <person name="Ichinomiya M."/>
            <person name="Sato N."/>
            <person name="Blanc-Mathieu R."/>
            <person name="Endo H."/>
            <person name="Kuwata A."/>
            <person name="Ogata H."/>
        </authorList>
    </citation>
    <scope>NUCLEOTIDE SEQUENCE [LARGE SCALE GENOMIC DNA]</scope>
    <source>
        <strain evidence="10">NIES 3699</strain>
    </source>
</reference>
<evidence type="ECO:0000256" key="3">
    <source>
        <dbReference type="ARBA" id="ARBA00011019"/>
    </source>
</evidence>
<dbReference type="InterPro" id="IPR037218">
    <property type="entry name" value="PTPA_sf"/>
</dbReference>
<evidence type="ECO:0000313" key="9">
    <source>
        <dbReference type="EMBL" id="GMH88928.1"/>
    </source>
</evidence>
<evidence type="ECO:0000256" key="5">
    <source>
        <dbReference type="ARBA" id="ARBA00023110"/>
    </source>
</evidence>
<accession>A0A9W7BLQ4</accession>
<evidence type="ECO:0000256" key="8">
    <source>
        <dbReference type="SAM" id="MobiDB-lite"/>
    </source>
</evidence>
<organism evidence="9 10">
    <name type="scientific">Triparma verrucosa</name>
    <dbReference type="NCBI Taxonomy" id="1606542"/>
    <lineage>
        <taxon>Eukaryota</taxon>
        <taxon>Sar</taxon>
        <taxon>Stramenopiles</taxon>
        <taxon>Ochrophyta</taxon>
        <taxon>Bolidophyceae</taxon>
        <taxon>Parmales</taxon>
        <taxon>Triparmaceae</taxon>
        <taxon>Triparma</taxon>
    </lineage>
</organism>
<comment type="function">
    <text evidence="7">PPIases accelerate the folding of proteins. It catalyzes the cis-trans isomerization of proline imidic peptide bonds in oligopeptides.</text>
</comment>
<keyword evidence="6 7" id="KW-0413">Isomerase</keyword>
<dbReference type="GO" id="GO:0005634">
    <property type="term" value="C:nucleus"/>
    <property type="evidence" value="ECO:0007669"/>
    <property type="project" value="TreeGrafter"/>
</dbReference>
<dbReference type="PANTHER" id="PTHR10012:SF0">
    <property type="entry name" value="SERINE_THREONINE-PROTEIN PHOSPHATASE 2A ACTIVATOR"/>
    <property type="match status" value="1"/>
</dbReference>
<feature type="compositionally biased region" description="Basic and acidic residues" evidence="8">
    <location>
        <begin position="327"/>
        <end position="339"/>
    </location>
</feature>
<keyword evidence="10" id="KW-1185">Reference proteome</keyword>
<dbReference type="EMBL" id="BRXX01000088">
    <property type="protein sequence ID" value="GMH88928.1"/>
    <property type="molecule type" value="Genomic_DNA"/>
</dbReference>
<dbReference type="GO" id="GO:0005737">
    <property type="term" value="C:cytoplasm"/>
    <property type="evidence" value="ECO:0007669"/>
    <property type="project" value="UniProtKB-SubCell"/>
</dbReference>
<evidence type="ECO:0000256" key="2">
    <source>
        <dbReference type="ARBA" id="ARBA00004496"/>
    </source>
</evidence>
<dbReference type="Pfam" id="PF03095">
    <property type="entry name" value="PTPA"/>
    <property type="match status" value="1"/>
</dbReference>
<dbReference type="EC" id="5.2.1.8" evidence="7"/>